<dbReference type="InterPro" id="IPR051284">
    <property type="entry name" value="ZnF_MYMT-QRICH1"/>
</dbReference>
<dbReference type="Pfam" id="PF06467">
    <property type="entry name" value="zf-FCS"/>
    <property type="match status" value="1"/>
</dbReference>
<evidence type="ECO:0000256" key="1">
    <source>
        <dbReference type="ARBA" id="ARBA00022499"/>
    </source>
</evidence>
<dbReference type="PANTHER" id="PTHR45736">
    <property type="entry name" value="ZINC FINGER MYM-TYPE PROTEIN"/>
    <property type="match status" value="1"/>
</dbReference>
<feature type="region of interest" description="Disordered" evidence="8">
    <location>
        <begin position="174"/>
        <end position="193"/>
    </location>
</feature>
<evidence type="ECO:0000256" key="3">
    <source>
        <dbReference type="ARBA" id="ARBA00022723"/>
    </source>
</evidence>
<keyword evidence="4" id="KW-0677">Repeat</keyword>
<keyword evidence="11" id="KW-1185">Reference proteome</keyword>
<dbReference type="Pfam" id="PF12012">
    <property type="entry name" value="DUF3504"/>
    <property type="match status" value="1"/>
</dbReference>
<keyword evidence="6" id="KW-0862">Zinc</keyword>
<protein>
    <recommendedName>
        <fullName evidence="9">TRASH domain-containing protein</fullName>
    </recommendedName>
</protein>
<dbReference type="Pfam" id="PF24900">
    <property type="entry name" value="TRASH_ZMYM4"/>
    <property type="match status" value="1"/>
</dbReference>
<dbReference type="GO" id="GO:0008270">
    <property type="term" value="F:zinc ion binding"/>
    <property type="evidence" value="ECO:0007669"/>
    <property type="project" value="UniProtKB-KW"/>
</dbReference>
<keyword evidence="5" id="KW-0863">Zinc-finger</keyword>
<evidence type="ECO:0000313" key="11">
    <source>
        <dbReference type="Proteomes" id="UP000316079"/>
    </source>
</evidence>
<evidence type="ECO:0000256" key="6">
    <source>
        <dbReference type="ARBA" id="ARBA00022833"/>
    </source>
</evidence>
<feature type="region of interest" description="Disordered" evidence="8">
    <location>
        <begin position="1"/>
        <end position="81"/>
    </location>
</feature>
<sequence length="1138" mass="126441">MSSGKSDRNQQGPSEDLGETDPNGPNLLMECTPADQDEEVYLKEGLDSEVESGPETICRVVQDEDGEEDSPEEGVEQMETGEAENILAREIKNEKSEASTLQTILAPKPPAVQLSPPLLVKVKDEPMDEEYDKVPEKEIKVEPDVGAAADCYQAPATLKISSVFSVGENSSVGIGTSAPAPTKPPVAEDNSSDAKQVLRAPVDQSGTLKEFCSEDCLKSLTTHCSACQKSAKTWSHVVNFNGSIHKLCSDDCFSRFRSSNKLKMNSCVTCGATCSDTDAQWPSLKIGDLVLKFCQLNCLTIYQKKNLKSVACKACSTSRPVAEMIQSLNTEGNRELFCSPSCVTANKVQAVGSSGVPGVPVECVSCKKKLVPQFHLAMSDGTIQNFCSFSCTVRMNRVKNCQLKDEKKLKTKGRGSLDFRVNQEDNIIVRWYDNKAVNLLSSFVGVEPLGNETLSKMKPNFQVNMVTSTTNSTSTPKATAPKPVQSESRRPTVSKGHLQNVTKIPCSLCQQSFSHKPELVDYKCLMFFCSLQGTTGHARSPNNPLQIKGTSIAQTSSPNTLNNVISSSKDLSNGQLLIKDGIQTQTDGPTPLVHPPRILKNKALLCKPMSQNKGTSCKPNTCDMETQTEGPSVMVVPVPVPVYVPVPMNLYTQFTPKSVGLPLPIPVPLFFPTTLDSAESIVQTIQEIKEKIPDDPLEADLILMAEMVAEDAEKERVTSTNQAENIMVKLGLEDLSTDLAWEEDPGSPGQSWNQSPEHETPLPSSPAQKPHMDFEADFQIESNHGGQMHTCSGKRKSRRRGHKGPPRKKLASKNVEKLESSTPNSFFNLQYEYGVNAWKKWVCWRNSQPNMETPKFGMRTMVPKEDLLKCCTAEISYGLFKFVSEARRPNGEKYSPDAIYYLCLGIQKYLFENNRMENIFTDVFYTKFCQELTNILKGWEPDVISSGLVYSRVEEEHLWDSRQLGAFSPGVLLNTLLYFFTKYFNFKTVEQHQRLSFGHIVRCSKNQGSSKVPCLHFYPPKVDKDGVTEKKTMDESDDDEDEGKYEIKENADNPLRCPVRLYEFYLSKCSPSVKQRTTDLYLTPERSCVPSSPMWFSSSSLTSETLDRMLTRILVVRELHLMETERPPDDFGSDSDSD</sequence>
<feature type="compositionally biased region" description="Acidic residues" evidence="8">
    <location>
        <begin position="63"/>
        <end position="81"/>
    </location>
</feature>
<dbReference type="Pfam" id="PF25561">
    <property type="entry name" value="QRICH1"/>
    <property type="match status" value="1"/>
</dbReference>
<dbReference type="SMART" id="SM00746">
    <property type="entry name" value="TRASH"/>
    <property type="match status" value="4"/>
</dbReference>
<reference evidence="10 11" key="1">
    <citation type="journal article" date="2019" name="Sci. Data">
        <title>Hybrid genome assembly and annotation of Danionella translucida.</title>
        <authorList>
            <person name="Kadobianskyi M."/>
            <person name="Schulze L."/>
            <person name="Schuelke M."/>
            <person name="Judkewitz B."/>
        </authorList>
    </citation>
    <scope>NUCLEOTIDE SEQUENCE [LARGE SCALE GENOMIC DNA]</scope>
    <source>
        <strain evidence="10 11">Bolton</strain>
    </source>
</reference>
<feature type="region of interest" description="Disordered" evidence="8">
    <location>
        <begin position="739"/>
        <end position="816"/>
    </location>
</feature>
<evidence type="ECO:0000256" key="5">
    <source>
        <dbReference type="ARBA" id="ARBA00022771"/>
    </source>
</evidence>
<dbReference type="InterPro" id="IPR011017">
    <property type="entry name" value="TRASH_dom"/>
</dbReference>
<keyword evidence="7" id="KW-0832">Ubl conjugation</keyword>
<dbReference type="InterPro" id="IPR057926">
    <property type="entry name" value="QRICH1_dom"/>
</dbReference>
<feature type="domain" description="TRASH" evidence="9">
    <location>
        <begin position="363"/>
        <end position="399"/>
    </location>
</feature>
<feature type="region of interest" description="Disordered" evidence="8">
    <location>
        <begin position="467"/>
        <end position="495"/>
    </location>
</feature>
<proteinExistence type="predicted"/>
<feature type="domain" description="TRASH" evidence="9">
    <location>
        <begin position="267"/>
        <end position="306"/>
    </location>
</feature>
<keyword evidence="3" id="KW-0479">Metal-binding</keyword>
<dbReference type="STRING" id="623744.A0A553RI57"/>
<comment type="caution">
    <text evidence="10">The sequence shown here is derived from an EMBL/GenBank/DDBJ whole genome shotgun (WGS) entry which is preliminary data.</text>
</comment>
<keyword evidence="2" id="KW-0597">Phosphoprotein</keyword>
<evidence type="ECO:0000256" key="4">
    <source>
        <dbReference type="ARBA" id="ARBA00022737"/>
    </source>
</evidence>
<dbReference type="AlphaFoldDB" id="A0A553RI57"/>
<feature type="compositionally biased region" description="Basic residues" evidence="8">
    <location>
        <begin position="792"/>
        <end position="811"/>
    </location>
</feature>
<dbReference type="InterPro" id="IPR010507">
    <property type="entry name" value="Znf_MYM"/>
</dbReference>
<organism evidence="10 11">
    <name type="scientific">Danionella cerebrum</name>
    <dbReference type="NCBI Taxonomy" id="2873325"/>
    <lineage>
        <taxon>Eukaryota</taxon>
        <taxon>Metazoa</taxon>
        <taxon>Chordata</taxon>
        <taxon>Craniata</taxon>
        <taxon>Vertebrata</taxon>
        <taxon>Euteleostomi</taxon>
        <taxon>Actinopterygii</taxon>
        <taxon>Neopterygii</taxon>
        <taxon>Teleostei</taxon>
        <taxon>Ostariophysi</taxon>
        <taxon>Cypriniformes</taxon>
        <taxon>Danionidae</taxon>
        <taxon>Danioninae</taxon>
        <taxon>Danionella</taxon>
    </lineage>
</organism>
<dbReference type="EMBL" id="SRMA01024041">
    <property type="protein sequence ID" value="TRZ01840.1"/>
    <property type="molecule type" value="Genomic_DNA"/>
</dbReference>
<evidence type="ECO:0000259" key="9">
    <source>
        <dbReference type="SMART" id="SM00746"/>
    </source>
</evidence>
<evidence type="ECO:0000256" key="2">
    <source>
        <dbReference type="ARBA" id="ARBA00022553"/>
    </source>
</evidence>
<evidence type="ECO:0000256" key="7">
    <source>
        <dbReference type="ARBA" id="ARBA00022843"/>
    </source>
</evidence>
<dbReference type="Proteomes" id="UP000316079">
    <property type="component" value="Unassembled WGS sequence"/>
</dbReference>
<keyword evidence="1" id="KW-1017">Isopeptide bond</keyword>
<evidence type="ECO:0000313" key="10">
    <source>
        <dbReference type="EMBL" id="TRZ01840.1"/>
    </source>
</evidence>
<name>A0A553RI57_9TELE</name>
<feature type="domain" description="TRASH" evidence="9">
    <location>
        <begin position="312"/>
        <end position="350"/>
    </location>
</feature>
<dbReference type="InterPro" id="IPR021893">
    <property type="entry name" value="ZMYM2-like_C"/>
</dbReference>
<gene>
    <name evidence="10" type="ORF">DNTS_004280</name>
</gene>
<feature type="domain" description="TRASH" evidence="9">
    <location>
        <begin position="224"/>
        <end position="260"/>
    </location>
</feature>
<evidence type="ECO:0000256" key="8">
    <source>
        <dbReference type="SAM" id="MobiDB-lite"/>
    </source>
</evidence>
<dbReference type="PANTHER" id="PTHR45736:SF5">
    <property type="entry name" value="ZINC FINGER MYM-TYPE PROTEIN 4"/>
    <property type="match status" value="1"/>
</dbReference>
<accession>A0A553RI57</accession>
<dbReference type="OrthoDB" id="10025028at2759"/>